<comment type="subcellular location">
    <subcellularLocation>
        <location evidence="1">Nucleus</location>
    </subcellularLocation>
</comment>
<protein>
    <recommendedName>
        <fullName evidence="8">Zn(2)-C6 fungal-type domain-containing protein</fullName>
    </recommendedName>
</protein>
<dbReference type="OrthoDB" id="2341546at2759"/>
<feature type="region of interest" description="Disordered" evidence="7">
    <location>
        <begin position="1"/>
        <end position="99"/>
    </location>
</feature>
<name>M3B4R8_SPHMS</name>
<keyword evidence="10" id="KW-1185">Reference proteome</keyword>
<keyword evidence="2" id="KW-0479">Metal-binding</keyword>
<evidence type="ECO:0000313" key="10">
    <source>
        <dbReference type="Proteomes" id="UP000016931"/>
    </source>
</evidence>
<dbReference type="PROSITE" id="PS00463">
    <property type="entry name" value="ZN2_CY6_FUNGAL_1"/>
    <property type="match status" value="1"/>
</dbReference>
<dbReference type="InterPro" id="IPR007219">
    <property type="entry name" value="XnlR_reg_dom"/>
</dbReference>
<evidence type="ECO:0000259" key="8">
    <source>
        <dbReference type="PROSITE" id="PS50048"/>
    </source>
</evidence>
<evidence type="ECO:0000256" key="6">
    <source>
        <dbReference type="ARBA" id="ARBA00023242"/>
    </source>
</evidence>
<dbReference type="PROSITE" id="PS50048">
    <property type="entry name" value="ZN2_CY6_FUNGAL_2"/>
    <property type="match status" value="1"/>
</dbReference>
<evidence type="ECO:0000256" key="1">
    <source>
        <dbReference type="ARBA" id="ARBA00004123"/>
    </source>
</evidence>
<keyword evidence="3" id="KW-0805">Transcription regulation</keyword>
<dbReference type="CDD" id="cd00067">
    <property type="entry name" value="GAL4"/>
    <property type="match status" value="1"/>
</dbReference>
<dbReference type="GeneID" id="27902034"/>
<dbReference type="PANTHER" id="PTHR31845">
    <property type="entry name" value="FINGER DOMAIN PROTEIN, PUTATIVE-RELATED"/>
    <property type="match status" value="1"/>
</dbReference>
<dbReference type="HOGENOM" id="CLU_011455_1_1_1"/>
<evidence type="ECO:0000313" key="9">
    <source>
        <dbReference type="EMBL" id="EMF14787.1"/>
    </source>
</evidence>
<dbReference type="GO" id="GO:0006351">
    <property type="term" value="P:DNA-templated transcription"/>
    <property type="evidence" value="ECO:0007669"/>
    <property type="project" value="InterPro"/>
</dbReference>
<keyword evidence="5" id="KW-0804">Transcription</keyword>
<dbReference type="EMBL" id="KB456262">
    <property type="protein sequence ID" value="EMF14787.1"/>
    <property type="molecule type" value="Genomic_DNA"/>
</dbReference>
<reference evidence="9 10" key="1">
    <citation type="journal article" date="2012" name="PLoS Pathog.">
        <title>Diverse lifestyles and strategies of plant pathogenesis encoded in the genomes of eighteen Dothideomycetes fungi.</title>
        <authorList>
            <person name="Ohm R.A."/>
            <person name="Feau N."/>
            <person name="Henrissat B."/>
            <person name="Schoch C.L."/>
            <person name="Horwitz B.A."/>
            <person name="Barry K.W."/>
            <person name="Condon B.J."/>
            <person name="Copeland A.C."/>
            <person name="Dhillon B."/>
            <person name="Glaser F."/>
            <person name="Hesse C.N."/>
            <person name="Kosti I."/>
            <person name="LaButti K."/>
            <person name="Lindquist E.A."/>
            <person name="Lucas S."/>
            <person name="Salamov A.A."/>
            <person name="Bradshaw R.E."/>
            <person name="Ciuffetti L."/>
            <person name="Hamelin R.C."/>
            <person name="Kema G.H.J."/>
            <person name="Lawrence C."/>
            <person name="Scott J.A."/>
            <person name="Spatafora J.W."/>
            <person name="Turgeon B.G."/>
            <person name="de Wit P.J.G.M."/>
            <person name="Zhong S."/>
            <person name="Goodwin S.B."/>
            <person name="Grigoriev I.V."/>
        </authorList>
    </citation>
    <scope>NUCLEOTIDE SEQUENCE [LARGE SCALE GENOMIC DNA]</scope>
    <source>
        <strain evidence="9 10">SO2202</strain>
    </source>
</reference>
<proteinExistence type="predicted"/>
<keyword evidence="4" id="KW-0238">DNA-binding</keyword>
<feature type="compositionally biased region" description="Polar residues" evidence="7">
    <location>
        <begin position="21"/>
        <end position="33"/>
    </location>
</feature>
<evidence type="ECO:0000256" key="4">
    <source>
        <dbReference type="ARBA" id="ARBA00023125"/>
    </source>
</evidence>
<dbReference type="OMA" id="MQIGLHQ"/>
<dbReference type="CDD" id="cd12148">
    <property type="entry name" value="fungal_TF_MHR"/>
    <property type="match status" value="1"/>
</dbReference>
<dbReference type="PANTHER" id="PTHR31845:SF21">
    <property type="entry name" value="REGULATORY PROTEIN LEU3"/>
    <property type="match status" value="1"/>
</dbReference>
<dbReference type="AlphaFoldDB" id="M3B4R8"/>
<gene>
    <name evidence="9" type="ORF">SEPMUDRAFT_148394</name>
</gene>
<evidence type="ECO:0000256" key="5">
    <source>
        <dbReference type="ARBA" id="ARBA00023163"/>
    </source>
</evidence>
<dbReference type="InterPro" id="IPR036864">
    <property type="entry name" value="Zn2-C6_fun-type_DNA-bd_sf"/>
</dbReference>
<dbReference type="STRING" id="692275.M3B4R8"/>
<dbReference type="GO" id="GO:0000981">
    <property type="term" value="F:DNA-binding transcription factor activity, RNA polymerase II-specific"/>
    <property type="evidence" value="ECO:0007669"/>
    <property type="project" value="InterPro"/>
</dbReference>
<feature type="compositionally biased region" description="Gly residues" evidence="7">
    <location>
        <begin position="68"/>
        <end position="79"/>
    </location>
</feature>
<dbReference type="GO" id="GO:0005634">
    <property type="term" value="C:nucleus"/>
    <property type="evidence" value="ECO:0007669"/>
    <property type="project" value="UniProtKB-SubCell"/>
</dbReference>
<dbReference type="InterPro" id="IPR001138">
    <property type="entry name" value="Zn2Cys6_DnaBD"/>
</dbReference>
<dbReference type="Gene3D" id="4.10.240.10">
    <property type="entry name" value="Zn(2)-C6 fungal-type DNA-binding domain"/>
    <property type="match status" value="1"/>
</dbReference>
<dbReference type="InterPro" id="IPR051089">
    <property type="entry name" value="prtT"/>
</dbReference>
<keyword evidence="6" id="KW-0539">Nucleus</keyword>
<dbReference type="Pfam" id="PF00172">
    <property type="entry name" value="Zn_clus"/>
    <property type="match status" value="1"/>
</dbReference>
<organism evidence="9 10">
    <name type="scientific">Sphaerulina musiva (strain SO2202)</name>
    <name type="common">Poplar stem canker fungus</name>
    <name type="synonym">Septoria musiva</name>
    <dbReference type="NCBI Taxonomy" id="692275"/>
    <lineage>
        <taxon>Eukaryota</taxon>
        <taxon>Fungi</taxon>
        <taxon>Dikarya</taxon>
        <taxon>Ascomycota</taxon>
        <taxon>Pezizomycotina</taxon>
        <taxon>Dothideomycetes</taxon>
        <taxon>Dothideomycetidae</taxon>
        <taxon>Mycosphaerellales</taxon>
        <taxon>Mycosphaerellaceae</taxon>
        <taxon>Sphaerulina</taxon>
    </lineage>
</organism>
<evidence type="ECO:0000256" key="3">
    <source>
        <dbReference type="ARBA" id="ARBA00023015"/>
    </source>
</evidence>
<evidence type="ECO:0000256" key="2">
    <source>
        <dbReference type="ARBA" id="ARBA00022723"/>
    </source>
</evidence>
<feature type="domain" description="Zn(2)-C6 fungal-type" evidence="8">
    <location>
        <begin position="104"/>
        <end position="140"/>
    </location>
</feature>
<dbReference type="SMART" id="SM00066">
    <property type="entry name" value="GAL4"/>
    <property type="match status" value="1"/>
</dbReference>
<sequence>MSWHSQQQAFDAPQSIAGLVSPQQVQSPIVHTSSPDRKRKRTLTASDLDHIRDGDHNGLQAHADTSSVGGGGGGGGGRGSVSLAGSPSQQNGSKARHQPGVKRACNDCRQQKLRCNVVAGPGEQYKPCDRCVKHGLSCSIDDGFKRLGKRAAHEEMVRELEQVKHRLARYESLGMFLPEETPGSAYTGSYQASPAGGAPAAVIGGTGFGLGASEAAASRSLLDLSQGYRELPATSMPSITPGTSLTTLGSNTLTEQQLTDLYGIYFESYHPFLPVLNPDLDYKTYYDEHPLLHWTIVAIAARRQEFKPGLFMELHRPLEELLWTTLSQVPQSYHVVKALALFCTWPLPTSSTSQEPTMMLCGMMFQLAMQHGLHRPSHAQDFSRFSVELRDEDVADRLDTWAAVNVVAQNVSTGNGQPPLARWAWFTYGLHLGRMKPELHTRCQIEKFNDTVTRTLYTMQRDHIVEVDQAQRGLQVDMYARELGELEVTVLSTTKAGQSRKALEVLFLKAAALHLRLTAFFDKPNQPNYHADLRNVYIAASALLEHVSDMKPAEFAFVPRYIEQMMLAASVTLLKILNSFYAKHVDTVHGKTLFTRAVAALRTLSVRGNDLPQRLAEVMAQLWISSGGGDQDMFSTDPANDIGDNSLSLKVRCRSSLSVLYDAIWRWRERAGQAGRDNLVNDIQHPTTLSETRRNTPQPGTNALADVHLTQPMAGLPQLAQSNDLDALNWDQTFGGNAVFDPLSWALDGNIMGLTNPLFSHNDGLGMNGYQG</sequence>
<dbReference type="GO" id="GO:0000976">
    <property type="term" value="F:transcription cis-regulatory region binding"/>
    <property type="evidence" value="ECO:0007669"/>
    <property type="project" value="TreeGrafter"/>
</dbReference>
<evidence type="ECO:0000256" key="7">
    <source>
        <dbReference type="SAM" id="MobiDB-lite"/>
    </source>
</evidence>
<dbReference type="GO" id="GO:0008270">
    <property type="term" value="F:zinc ion binding"/>
    <property type="evidence" value="ECO:0007669"/>
    <property type="project" value="InterPro"/>
</dbReference>
<feature type="compositionally biased region" description="Basic and acidic residues" evidence="7">
    <location>
        <begin position="47"/>
        <end position="56"/>
    </location>
</feature>
<dbReference type="SUPFAM" id="SSF57701">
    <property type="entry name" value="Zn2/Cys6 DNA-binding domain"/>
    <property type="match status" value="1"/>
</dbReference>
<dbReference type="RefSeq" id="XP_016762908.1">
    <property type="nucleotide sequence ID" value="XM_016904897.1"/>
</dbReference>
<dbReference type="Pfam" id="PF04082">
    <property type="entry name" value="Fungal_trans"/>
    <property type="match status" value="1"/>
</dbReference>
<dbReference type="Proteomes" id="UP000016931">
    <property type="component" value="Unassembled WGS sequence"/>
</dbReference>
<dbReference type="eggNOG" id="ENOG502QPVP">
    <property type="taxonomic scope" value="Eukaryota"/>
</dbReference>
<accession>M3B4R8</accession>